<feature type="non-terminal residue" evidence="2">
    <location>
        <position position="1"/>
    </location>
</feature>
<organism evidence="2 3">
    <name type="scientific">Thalassiosira oceanica</name>
    <name type="common">Marine diatom</name>
    <dbReference type="NCBI Taxonomy" id="159749"/>
    <lineage>
        <taxon>Eukaryota</taxon>
        <taxon>Sar</taxon>
        <taxon>Stramenopiles</taxon>
        <taxon>Ochrophyta</taxon>
        <taxon>Bacillariophyta</taxon>
        <taxon>Coscinodiscophyceae</taxon>
        <taxon>Thalassiosirophycidae</taxon>
        <taxon>Thalassiosirales</taxon>
        <taxon>Thalassiosiraceae</taxon>
        <taxon>Thalassiosira</taxon>
    </lineage>
</organism>
<dbReference type="AlphaFoldDB" id="K0RL97"/>
<feature type="compositionally biased region" description="Low complexity" evidence="1">
    <location>
        <begin position="71"/>
        <end position="98"/>
    </location>
</feature>
<feature type="region of interest" description="Disordered" evidence="1">
    <location>
        <begin position="7"/>
        <end position="138"/>
    </location>
</feature>
<evidence type="ECO:0000256" key="1">
    <source>
        <dbReference type="SAM" id="MobiDB-lite"/>
    </source>
</evidence>
<dbReference type="EMBL" id="AGNL01044577">
    <property type="protein sequence ID" value="EJK49636.1"/>
    <property type="molecule type" value="Genomic_DNA"/>
</dbReference>
<dbReference type="Proteomes" id="UP000266841">
    <property type="component" value="Unassembled WGS sequence"/>
</dbReference>
<protein>
    <submittedName>
        <fullName evidence="2">Uncharacterized protein</fullName>
    </submittedName>
</protein>
<reference evidence="2 3" key="1">
    <citation type="journal article" date="2012" name="Genome Biol.">
        <title>Genome and low-iron response of an oceanic diatom adapted to chronic iron limitation.</title>
        <authorList>
            <person name="Lommer M."/>
            <person name="Specht M."/>
            <person name="Roy A.S."/>
            <person name="Kraemer L."/>
            <person name="Andreson R."/>
            <person name="Gutowska M.A."/>
            <person name="Wolf J."/>
            <person name="Bergner S.V."/>
            <person name="Schilhabel M.B."/>
            <person name="Klostermeier U.C."/>
            <person name="Beiko R.G."/>
            <person name="Rosenstiel P."/>
            <person name="Hippler M."/>
            <person name="Laroche J."/>
        </authorList>
    </citation>
    <scope>NUCLEOTIDE SEQUENCE [LARGE SCALE GENOMIC DNA]</scope>
    <source>
        <strain evidence="2 3">CCMP1005</strain>
    </source>
</reference>
<feature type="compositionally biased region" description="Basic and acidic residues" evidence="1">
    <location>
        <begin position="20"/>
        <end position="30"/>
    </location>
</feature>
<sequence length="138" mass="14380">LLAQVKFCLAEKGGRNNPRRGGERGRDDKAPPGLPLSTAKIHPKEKGPRARGTYPKDLDRDTPRKREGRTMSSSSAVAMSADPIHSRPPSAAASSSSTPLPPGPSRPARAAATPDPTSSSRDVRAGAPTTPGASTWPP</sequence>
<evidence type="ECO:0000313" key="3">
    <source>
        <dbReference type="Proteomes" id="UP000266841"/>
    </source>
</evidence>
<gene>
    <name evidence="2" type="ORF">THAOC_31467</name>
</gene>
<name>K0RL97_THAOC</name>
<accession>K0RL97</accession>
<feature type="compositionally biased region" description="Basic and acidic residues" evidence="1">
    <location>
        <begin position="42"/>
        <end position="69"/>
    </location>
</feature>
<keyword evidence="3" id="KW-1185">Reference proteome</keyword>
<evidence type="ECO:0000313" key="2">
    <source>
        <dbReference type="EMBL" id="EJK49636.1"/>
    </source>
</evidence>
<proteinExistence type="predicted"/>
<comment type="caution">
    <text evidence="2">The sequence shown here is derived from an EMBL/GenBank/DDBJ whole genome shotgun (WGS) entry which is preliminary data.</text>
</comment>
<feature type="compositionally biased region" description="Low complexity" evidence="1">
    <location>
        <begin position="106"/>
        <end position="120"/>
    </location>
</feature>